<keyword evidence="8" id="KW-0406">Ion transport</keyword>
<keyword evidence="9 12" id="KW-0472">Membrane</keyword>
<keyword evidence="3" id="KW-0813">Transport</keyword>
<dbReference type="PROSITE" id="PS51384">
    <property type="entry name" value="FAD_FR"/>
    <property type="match status" value="1"/>
</dbReference>
<dbReference type="InterPro" id="IPR013121">
    <property type="entry name" value="Fe_red_NAD-bd_6"/>
</dbReference>
<dbReference type="Pfam" id="PF08030">
    <property type="entry name" value="NAD_binding_6"/>
    <property type="match status" value="1"/>
</dbReference>
<feature type="compositionally biased region" description="Polar residues" evidence="11">
    <location>
        <begin position="440"/>
        <end position="465"/>
    </location>
</feature>
<evidence type="ECO:0000256" key="11">
    <source>
        <dbReference type="SAM" id="MobiDB-lite"/>
    </source>
</evidence>
<dbReference type="CDD" id="cd06186">
    <property type="entry name" value="NOX_Duox_like_FAD_NADP"/>
    <property type="match status" value="1"/>
</dbReference>
<evidence type="ECO:0000256" key="12">
    <source>
        <dbReference type="SAM" id="Phobius"/>
    </source>
</evidence>
<keyword evidence="5" id="KW-0249">Electron transport</keyword>
<keyword evidence="10" id="KW-0325">Glycoprotein</keyword>
<feature type="transmembrane region" description="Helical" evidence="12">
    <location>
        <begin position="214"/>
        <end position="233"/>
    </location>
</feature>
<name>A0A9Q0AT75_9PEZI</name>
<dbReference type="GO" id="GO:0006879">
    <property type="term" value="P:intracellular iron ion homeostasis"/>
    <property type="evidence" value="ECO:0007669"/>
    <property type="project" value="TreeGrafter"/>
</dbReference>
<organism evidence="14 15">
    <name type="scientific">Neoarthrinium moseri</name>
    <dbReference type="NCBI Taxonomy" id="1658444"/>
    <lineage>
        <taxon>Eukaryota</taxon>
        <taxon>Fungi</taxon>
        <taxon>Dikarya</taxon>
        <taxon>Ascomycota</taxon>
        <taxon>Pezizomycotina</taxon>
        <taxon>Sordariomycetes</taxon>
        <taxon>Xylariomycetidae</taxon>
        <taxon>Amphisphaeriales</taxon>
        <taxon>Apiosporaceae</taxon>
        <taxon>Neoarthrinium</taxon>
    </lineage>
</organism>
<feature type="transmembrane region" description="Helical" evidence="12">
    <location>
        <begin position="76"/>
        <end position="103"/>
    </location>
</feature>
<feature type="transmembrane region" description="Helical" evidence="12">
    <location>
        <begin position="115"/>
        <end position="132"/>
    </location>
</feature>
<dbReference type="SFLD" id="SFLDG01168">
    <property type="entry name" value="Ferric_reductase_subgroup_(FRE"/>
    <property type="match status" value="1"/>
</dbReference>
<evidence type="ECO:0000256" key="10">
    <source>
        <dbReference type="ARBA" id="ARBA00023180"/>
    </source>
</evidence>
<proteinExistence type="inferred from homology"/>
<keyword evidence="4 12" id="KW-0812">Transmembrane</keyword>
<gene>
    <name evidence="14" type="ORF">JX265_002116</name>
</gene>
<feature type="transmembrane region" description="Helical" evidence="12">
    <location>
        <begin position="153"/>
        <end position="174"/>
    </location>
</feature>
<evidence type="ECO:0000313" key="14">
    <source>
        <dbReference type="EMBL" id="KAI1879162.1"/>
    </source>
</evidence>
<dbReference type="InterPro" id="IPR013130">
    <property type="entry name" value="Fe3_Rdtase_TM_dom"/>
</dbReference>
<evidence type="ECO:0000256" key="4">
    <source>
        <dbReference type="ARBA" id="ARBA00022692"/>
    </source>
</evidence>
<dbReference type="Proteomes" id="UP000829685">
    <property type="component" value="Unassembled WGS sequence"/>
</dbReference>
<evidence type="ECO:0000256" key="8">
    <source>
        <dbReference type="ARBA" id="ARBA00023065"/>
    </source>
</evidence>
<evidence type="ECO:0000256" key="7">
    <source>
        <dbReference type="ARBA" id="ARBA00023002"/>
    </source>
</evidence>
<dbReference type="OrthoDB" id="10006946at2759"/>
<dbReference type="GO" id="GO:0000293">
    <property type="term" value="F:ferric-chelate reductase activity"/>
    <property type="evidence" value="ECO:0007669"/>
    <property type="project" value="UniProtKB-ARBA"/>
</dbReference>
<evidence type="ECO:0000313" key="15">
    <source>
        <dbReference type="Proteomes" id="UP000829685"/>
    </source>
</evidence>
<comment type="caution">
    <text evidence="14">The sequence shown here is derived from an EMBL/GenBank/DDBJ whole genome shotgun (WGS) entry which is preliminary data.</text>
</comment>
<feature type="transmembrane region" description="Helical" evidence="12">
    <location>
        <begin position="23"/>
        <end position="45"/>
    </location>
</feature>
<comment type="subcellular location">
    <subcellularLocation>
        <location evidence="1">Membrane</location>
        <topology evidence="1">Multi-pass membrane protein</topology>
    </subcellularLocation>
</comment>
<dbReference type="GO" id="GO:0015677">
    <property type="term" value="P:copper ion import"/>
    <property type="evidence" value="ECO:0007669"/>
    <property type="project" value="TreeGrafter"/>
</dbReference>
<comment type="similarity">
    <text evidence="2">Belongs to the ferric reductase (FRE) family.</text>
</comment>
<dbReference type="InterPro" id="IPR017927">
    <property type="entry name" value="FAD-bd_FR_type"/>
</dbReference>
<dbReference type="SFLD" id="SFLDS00052">
    <property type="entry name" value="Ferric_Reductase_Domain"/>
    <property type="match status" value="1"/>
</dbReference>
<dbReference type="InterPro" id="IPR013112">
    <property type="entry name" value="FAD-bd_8"/>
</dbReference>
<feature type="domain" description="FAD-binding FR-type" evidence="13">
    <location>
        <begin position="251"/>
        <end position="363"/>
    </location>
</feature>
<dbReference type="AlphaFoldDB" id="A0A9Q0AT75"/>
<evidence type="ECO:0000256" key="3">
    <source>
        <dbReference type="ARBA" id="ARBA00022448"/>
    </source>
</evidence>
<evidence type="ECO:0000256" key="5">
    <source>
        <dbReference type="ARBA" id="ARBA00022982"/>
    </source>
</evidence>
<dbReference type="PANTHER" id="PTHR32361:SF9">
    <property type="entry name" value="FERRIC REDUCTASE TRANSMEMBRANE COMPONENT 3-RELATED"/>
    <property type="match status" value="1"/>
</dbReference>
<dbReference type="EMBL" id="JAFIMR010000004">
    <property type="protein sequence ID" value="KAI1879162.1"/>
    <property type="molecule type" value="Genomic_DNA"/>
</dbReference>
<dbReference type="GO" id="GO:0006826">
    <property type="term" value="P:iron ion transport"/>
    <property type="evidence" value="ECO:0007669"/>
    <property type="project" value="TreeGrafter"/>
</dbReference>
<dbReference type="GO" id="GO:0005886">
    <property type="term" value="C:plasma membrane"/>
    <property type="evidence" value="ECO:0007669"/>
    <property type="project" value="TreeGrafter"/>
</dbReference>
<reference evidence="14" key="1">
    <citation type="submission" date="2021-03" db="EMBL/GenBank/DDBJ databases">
        <title>Revisited historic fungal species revealed as producer of novel bioactive compounds through whole genome sequencing and comparative genomics.</title>
        <authorList>
            <person name="Vignolle G.A."/>
            <person name="Hochenegger N."/>
            <person name="Mach R.L."/>
            <person name="Mach-Aigner A.R."/>
            <person name="Javad Rahimi M."/>
            <person name="Salim K.A."/>
            <person name="Chan C.M."/>
            <person name="Lim L.B.L."/>
            <person name="Cai F."/>
            <person name="Druzhinina I.S."/>
            <person name="U'Ren J.M."/>
            <person name="Derntl C."/>
        </authorList>
    </citation>
    <scope>NUCLEOTIDE SEQUENCE</scope>
    <source>
        <strain evidence="14">TUCIM 5799</strain>
    </source>
</reference>
<evidence type="ECO:0000259" key="13">
    <source>
        <dbReference type="PROSITE" id="PS51384"/>
    </source>
</evidence>
<protein>
    <recommendedName>
        <fullName evidence="13">FAD-binding FR-type domain-containing protein</fullName>
    </recommendedName>
</protein>
<sequence>MAPKSSNPFFAARQQASELATEYYAAALCGLIAIFIITHWVRLFAIKNKLPKTLVNVLSPLAGISRQARRVFIRKLPGFTSMGHGILVFLYVAINVVLSFVGIDVSGPTNFAARFGWMAAANFTFVVFLALKNTPLAILTSYSYERLNPLHQIAGYTTIVYMILHSVIYCVYFIQKQRWDILHEDFTTAGIVLGFAMFASGVEALVLRRLQYELFYVFHIVLFMMMVVTLALHRPELEAEKVGMVACIAAGIWALDRLIRFSRLLYNGINNEATVHPLPNGGTQILLRKPLPRSRPGAHCFVWLPKVRLFETHPFTIVATSPTELIVNTYSGFTRDLHKYALKNPGASLRVSLEGPYGTFPDPIDFDKVVLVAGGSGASFTFGLASNMLSKMTETSDKQIDFIWTVKERDNLSWFADHLNAIRTHTHAPKVALKVHATRSAPSTPAVTEKPSTQSLQPTVGSMSSADLAPMTPLSELEKESRLVHPEDLPAIVPTGEDPEKDGLRAVMCHMGRRTITTGSIDMPVEEGRPDVVALLQEAVKSSGRDKRILIAACGPDGLMKAVRNTAAGLITKDGPSIELHCEQFGW</sequence>
<accession>A0A9Q0AT75</accession>
<feature type="transmembrane region" description="Helical" evidence="12">
    <location>
        <begin position="186"/>
        <end position="207"/>
    </location>
</feature>
<evidence type="ECO:0000256" key="1">
    <source>
        <dbReference type="ARBA" id="ARBA00004141"/>
    </source>
</evidence>
<evidence type="ECO:0000256" key="2">
    <source>
        <dbReference type="ARBA" id="ARBA00006278"/>
    </source>
</evidence>
<dbReference type="PANTHER" id="PTHR32361">
    <property type="entry name" value="FERRIC/CUPRIC REDUCTASE TRANSMEMBRANE COMPONENT"/>
    <property type="match status" value="1"/>
</dbReference>
<feature type="region of interest" description="Disordered" evidence="11">
    <location>
        <begin position="439"/>
        <end position="465"/>
    </location>
</feature>
<dbReference type="InterPro" id="IPR051410">
    <property type="entry name" value="Ferric/Cupric_Reductase"/>
</dbReference>
<dbReference type="Gene3D" id="3.40.50.80">
    <property type="entry name" value="Nucleotide-binding domain of ferredoxin-NADP reductase (FNR) module"/>
    <property type="match status" value="1"/>
</dbReference>
<evidence type="ECO:0000256" key="6">
    <source>
        <dbReference type="ARBA" id="ARBA00022989"/>
    </source>
</evidence>
<keyword evidence="6 12" id="KW-1133">Transmembrane helix</keyword>
<dbReference type="SUPFAM" id="SSF52343">
    <property type="entry name" value="Ferredoxin reductase-like, C-terminal NADP-linked domain"/>
    <property type="match status" value="1"/>
</dbReference>
<keyword evidence="15" id="KW-1185">Reference proteome</keyword>
<evidence type="ECO:0000256" key="9">
    <source>
        <dbReference type="ARBA" id="ARBA00023136"/>
    </source>
</evidence>
<dbReference type="Pfam" id="PF01794">
    <property type="entry name" value="Ferric_reduct"/>
    <property type="match status" value="1"/>
</dbReference>
<dbReference type="Pfam" id="PF08022">
    <property type="entry name" value="FAD_binding_8"/>
    <property type="match status" value="1"/>
</dbReference>
<dbReference type="InterPro" id="IPR039261">
    <property type="entry name" value="FNR_nucleotide-bd"/>
</dbReference>
<keyword evidence="7" id="KW-0560">Oxidoreductase</keyword>